<dbReference type="Proteomes" id="UP000197003">
    <property type="component" value="Chromosome"/>
</dbReference>
<sequence>MKRQKSPLQKMSRMMSLILLMAALPFALHVLNEKLSPQRKVASDGGLSSVGTVSDSFDLSEATPEEFRKAFKYQVLKNVELDQFSEGPGIKLGLFLMKSPAGSRVFVCDRYPTVDLLFSAEGVAISGEIPKMVVRIPCVVSDDQNHIAAFPIPFARIFASPVSDFEFDITAPGIREGGKIYFRNVVDEWPREWAWTGVKFYGKDASDTLEITGYEVISVLGEPLVLPQGQ</sequence>
<accession>A0A1Z3NCC3</accession>
<protein>
    <submittedName>
        <fullName evidence="1">Uncharacterized protein</fullName>
    </submittedName>
</protein>
<dbReference type="AlphaFoldDB" id="A0A1Z3NCC3"/>
<organism evidence="1 2">
    <name type="scientific">Bdellovibrio bacteriovorus</name>
    <dbReference type="NCBI Taxonomy" id="959"/>
    <lineage>
        <taxon>Bacteria</taxon>
        <taxon>Pseudomonadati</taxon>
        <taxon>Bdellovibrionota</taxon>
        <taxon>Bdellovibrionia</taxon>
        <taxon>Bdellovibrionales</taxon>
        <taxon>Pseudobdellovibrionaceae</taxon>
        <taxon>Bdellovibrio</taxon>
    </lineage>
</organism>
<dbReference type="RefSeq" id="WP_088566537.1">
    <property type="nucleotide sequence ID" value="NZ_CP020946.1"/>
</dbReference>
<gene>
    <name evidence="1" type="ORF">B9G79_16940</name>
</gene>
<proteinExistence type="predicted"/>
<dbReference type="EMBL" id="CP020946">
    <property type="protein sequence ID" value="ASD65133.1"/>
    <property type="molecule type" value="Genomic_DNA"/>
</dbReference>
<evidence type="ECO:0000313" key="1">
    <source>
        <dbReference type="EMBL" id="ASD65133.1"/>
    </source>
</evidence>
<dbReference type="OrthoDB" id="5291215at2"/>
<evidence type="ECO:0000313" key="2">
    <source>
        <dbReference type="Proteomes" id="UP000197003"/>
    </source>
</evidence>
<reference evidence="1 2" key="1">
    <citation type="submission" date="2017-04" db="EMBL/GenBank/DDBJ databases">
        <title>Whole genome sequence of Bdellovibrio bacteriovorus strain SSB218315.</title>
        <authorList>
            <person name="Oyedara O."/>
            <person name="Rodriguez-Perez M.A."/>
        </authorList>
    </citation>
    <scope>NUCLEOTIDE SEQUENCE [LARGE SCALE GENOMIC DNA]</scope>
    <source>
        <strain evidence="1 2">SSB218315</strain>
    </source>
</reference>
<name>A0A1Z3NCC3_BDEBC</name>